<sequence>MAEKLSFDRLDEAPDWVRNYYQIRLDVELRSVKADGFQRLFDRVMRTVHGRGYRDTAALGRLGDQGCDGYLQSERTVFACYGPDPYFRIRGAVAKFRSDLESSVKNFEIPAFMQKWVFVVNYPGTHPLLINEVMTAGVPGLMCEVWSRTDIVDLFMSGARRQALVTEFGSLPKNSKYVGRAYVVPESTQLPRRCAEAAVQLLRARLRCDEYGYRSALAEWSGSVAADPFGALVAQTQLLLGAMGAMAMAGYFDPEKLRVAPLLREAELSRSAWRDDGQRAWNLMMTVLHSVDDAIERKDQYVAPSVDPIGEDIDKLLATVVCGNRLALGLIRLYSRKSGQFETECLEEAWRLMLEIPVMQDDKEHGRHVARIKKTGLLDGI</sequence>
<comment type="caution">
    <text evidence="1">The sequence shown here is derived from an EMBL/GenBank/DDBJ whole genome shotgun (WGS) entry which is preliminary data.</text>
</comment>
<dbReference type="EMBL" id="BAAANN010000018">
    <property type="protein sequence ID" value="GAA1968008.1"/>
    <property type="molecule type" value="Genomic_DNA"/>
</dbReference>
<organism evidence="1 2">
    <name type="scientific">Amycolatopsis minnesotensis</name>
    <dbReference type="NCBI Taxonomy" id="337894"/>
    <lineage>
        <taxon>Bacteria</taxon>
        <taxon>Bacillati</taxon>
        <taxon>Actinomycetota</taxon>
        <taxon>Actinomycetes</taxon>
        <taxon>Pseudonocardiales</taxon>
        <taxon>Pseudonocardiaceae</taxon>
        <taxon>Amycolatopsis</taxon>
    </lineage>
</organism>
<proteinExistence type="predicted"/>
<protein>
    <submittedName>
        <fullName evidence="1">Uncharacterized protein</fullName>
    </submittedName>
</protein>
<reference evidence="1 2" key="1">
    <citation type="journal article" date="2019" name="Int. J. Syst. Evol. Microbiol.">
        <title>The Global Catalogue of Microorganisms (GCM) 10K type strain sequencing project: providing services to taxonomists for standard genome sequencing and annotation.</title>
        <authorList>
            <consortium name="The Broad Institute Genomics Platform"/>
            <consortium name="The Broad Institute Genome Sequencing Center for Infectious Disease"/>
            <person name="Wu L."/>
            <person name="Ma J."/>
        </authorList>
    </citation>
    <scope>NUCLEOTIDE SEQUENCE [LARGE SCALE GENOMIC DNA]</scope>
    <source>
        <strain evidence="1 2">JCM 14545</strain>
    </source>
</reference>
<evidence type="ECO:0000313" key="2">
    <source>
        <dbReference type="Proteomes" id="UP001501116"/>
    </source>
</evidence>
<evidence type="ECO:0000313" key="1">
    <source>
        <dbReference type="EMBL" id="GAA1968008.1"/>
    </source>
</evidence>
<keyword evidence="2" id="KW-1185">Reference proteome</keyword>
<name>A0ABN2RFA4_9PSEU</name>
<accession>A0ABN2RFA4</accession>
<dbReference type="RefSeq" id="WP_344422344.1">
    <property type="nucleotide sequence ID" value="NZ_BAAANN010000018.1"/>
</dbReference>
<dbReference type="Proteomes" id="UP001501116">
    <property type="component" value="Unassembled WGS sequence"/>
</dbReference>
<gene>
    <name evidence="1" type="ORF">GCM10009754_46090</name>
</gene>